<dbReference type="AlphaFoldDB" id="A0AA93BWE9"/>
<sequence length="173" mass="18793">MRIIKRVENRPVKGKPVLVTLLLLAVAAFCTDSDAVTTINISGTVIAPLSCVINGNQIIEVNFGNDLVTTRVDGSRYMKTLDYTLTCKNNTSNAIKMKFQGNATAFNNSALQTEQADLGVELRANGQPMPINNWLNFTYPNKPLLQAVPVKRDGGVLKVGDFSAGATLMVDYQ</sequence>
<dbReference type="Pfam" id="PF00419">
    <property type="entry name" value="Fimbrial"/>
    <property type="match status" value="1"/>
</dbReference>
<gene>
    <name evidence="3" type="ORF">D4100_14495</name>
</gene>
<dbReference type="PANTHER" id="PTHR33420:SF26">
    <property type="entry name" value="FIMBRIAL SUBUNIT"/>
    <property type="match status" value="1"/>
</dbReference>
<dbReference type="GO" id="GO:0043709">
    <property type="term" value="P:cell adhesion involved in single-species biofilm formation"/>
    <property type="evidence" value="ECO:0007669"/>
    <property type="project" value="TreeGrafter"/>
</dbReference>
<dbReference type="Proteomes" id="UP000284338">
    <property type="component" value="Unassembled WGS sequence"/>
</dbReference>
<dbReference type="Gene3D" id="2.60.40.1090">
    <property type="entry name" value="Fimbrial-type adhesion domain"/>
    <property type="match status" value="1"/>
</dbReference>
<protein>
    <submittedName>
        <fullName evidence="3">Fimbrial protein</fullName>
    </submittedName>
</protein>
<dbReference type="InterPro" id="IPR050263">
    <property type="entry name" value="Bact_Fimbrial_Adh_Pro"/>
</dbReference>
<keyword evidence="4" id="KW-1185">Reference proteome</keyword>
<dbReference type="InterPro" id="IPR008966">
    <property type="entry name" value="Adhesion_dom_sf"/>
</dbReference>
<evidence type="ECO:0000259" key="2">
    <source>
        <dbReference type="Pfam" id="PF00419"/>
    </source>
</evidence>
<dbReference type="RefSeq" id="WP_065505771.1">
    <property type="nucleotide sequence ID" value="NZ_QYYG01000003.1"/>
</dbReference>
<dbReference type="EMBL" id="QYYG01000003">
    <property type="protein sequence ID" value="RJF55500.1"/>
    <property type="molecule type" value="Genomic_DNA"/>
</dbReference>
<dbReference type="SUPFAM" id="SSF49401">
    <property type="entry name" value="Bacterial adhesins"/>
    <property type="match status" value="1"/>
</dbReference>
<feature type="chain" id="PRO_5041716672" evidence="1">
    <location>
        <begin position="36"/>
        <end position="173"/>
    </location>
</feature>
<evidence type="ECO:0000256" key="1">
    <source>
        <dbReference type="SAM" id="SignalP"/>
    </source>
</evidence>
<feature type="domain" description="Fimbrial-type adhesion" evidence="2">
    <location>
        <begin position="39"/>
        <end position="173"/>
    </location>
</feature>
<organism evidence="3 4">
    <name type="scientific">Serratia inhibens</name>
    <dbReference type="NCBI Taxonomy" id="2338073"/>
    <lineage>
        <taxon>Bacteria</taxon>
        <taxon>Pseudomonadati</taxon>
        <taxon>Pseudomonadota</taxon>
        <taxon>Gammaproteobacteria</taxon>
        <taxon>Enterobacterales</taxon>
        <taxon>Yersiniaceae</taxon>
        <taxon>Serratia</taxon>
    </lineage>
</organism>
<evidence type="ECO:0000313" key="3">
    <source>
        <dbReference type="EMBL" id="RJF55500.1"/>
    </source>
</evidence>
<dbReference type="PANTHER" id="PTHR33420">
    <property type="entry name" value="FIMBRIAL SUBUNIT ELFA-RELATED"/>
    <property type="match status" value="1"/>
</dbReference>
<feature type="signal peptide" evidence="1">
    <location>
        <begin position="1"/>
        <end position="35"/>
    </location>
</feature>
<accession>A0AA93BWE9</accession>
<comment type="caution">
    <text evidence="3">The sequence shown here is derived from an EMBL/GenBank/DDBJ whole genome shotgun (WGS) entry which is preliminary data.</text>
</comment>
<dbReference type="InterPro" id="IPR000259">
    <property type="entry name" value="Adhesion_dom_fimbrial"/>
</dbReference>
<evidence type="ECO:0000313" key="4">
    <source>
        <dbReference type="Proteomes" id="UP000284338"/>
    </source>
</evidence>
<dbReference type="GO" id="GO:0009289">
    <property type="term" value="C:pilus"/>
    <property type="evidence" value="ECO:0007669"/>
    <property type="project" value="InterPro"/>
</dbReference>
<dbReference type="InterPro" id="IPR036937">
    <property type="entry name" value="Adhesion_dom_fimbrial_sf"/>
</dbReference>
<keyword evidence="1" id="KW-0732">Signal</keyword>
<name>A0AA93BWE9_9GAMM</name>
<proteinExistence type="predicted"/>
<reference evidence="3 4" key="1">
    <citation type="submission" date="2018-09" db="EMBL/GenBank/DDBJ databases">
        <title>Draft genome of a novel serratia sp. strain with antifungal activity.</title>
        <authorList>
            <person name="Dichmann S.I."/>
            <person name="Park B.P."/>
            <person name="Pathiraja D."/>
            <person name="Choi I.-G."/>
            <person name="Stougaard P."/>
            <person name="Hennessy R.C."/>
        </authorList>
    </citation>
    <scope>NUCLEOTIDE SEQUENCE [LARGE SCALE GENOMIC DNA]</scope>
    <source>
        <strain evidence="3 4">S40</strain>
    </source>
</reference>